<feature type="region of interest" description="Disordered" evidence="1">
    <location>
        <begin position="179"/>
        <end position="219"/>
    </location>
</feature>
<feature type="region of interest" description="Disordered" evidence="1">
    <location>
        <begin position="129"/>
        <end position="149"/>
    </location>
</feature>
<sequence length="219" mass="24614">MYIDKTIKRVIIHYLKYLHIAPTTVREKIFKTIKGRDRANSRPMATKYNPILTLRSIKEAFSRKSVDSPSARNTKNRFRLSSHQLSILEPTNIISNTTSSSNPDNFPLPSESSVPVVFSPLISDSIVSTTHKQSNLSTNSTNSNPTNRANDIDSLIMETLTHCLELDRGETTIASLNPSRTATNHTVNTNPYSQYRSETNFNTTTSASLTTNVEPRNRR</sequence>
<dbReference type="EMBL" id="GBHO01019255">
    <property type="protein sequence ID" value="JAG24349.1"/>
    <property type="molecule type" value="Transcribed_RNA"/>
</dbReference>
<reference evidence="2" key="2">
    <citation type="submission" date="2014-07" db="EMBL/GenBank/DDBJ databases">
        <authorList>
            <person name="Hull J."/>
        </authorList>
    </citation>
    <scope>NUCLEOTIDE SEQUENCE</scope>
</reference>
<proteinExistence type="predicted"/>
<feature type="compositionally biased region" description="Low complexity" evidence="1">
    <location>
        <begin position="134"/>
        <end position="147"/>
    </location>
</feature>
<dbReference type="EMBL" id="GBHO01019256">
    <property type="protein sequence ID" value="JAG24348.1"/>
    <property type="molecule type" value="Transcribed_RNA"/>
</dbReference>
<dbReference type="AlphaFoldDB" id="A0A0A9XZR7"/>
<gene>
    <name evidence="3" type="ORF">CM83_869</name>
    <name evidence="2" type="ORF">CM83_875</name>
</gene>
<reference evidence="2" key="1">
    <citation type="journal article" date="2014" name="PLoS ONE">
        <title>Transcriptome-Based Identification of ABC Transporters in the Western Tarnished Plant Bug Lygus hesperus.</title>
        <authorList>
            <person name="Hull J.J."/>
            <person name="Chaney K."/>
            <person name="Geib S.M."/>
            <person name="Fabrick J.A."/>
            <person name="Brent C.S."/>
            <person name="Walsh D."/>
            <person name="Lavine L.C."/>
        </authorList>
    </citation>
    <scope>NUCLEOTIDE SEQUENCE</scope>
</reference>
<protein>
    <submittedName>
        <fullName evidence="2">Uncharacterized protein</fullName>
    </submittedName>
</protein>
<evidence type="ECO:0000256" key="1">
    <source>
        <dbReference type="SAM" id="MobiDB-lite"/>
    </source>
</evidence>
<name>A0A0A9XZR7_LYGHE</name>
<evidence type="ECO:0000313" key="2">
    <source>
        <dbReference type="EMBL" id="JAG24348.1"/>
    </source>
</evidence>
<organism evidence="2">
    <name type="scientific">Lygus hesperus</name>
    <name type="common">Western plant bug</name>
    <dbReference type="NCBI Taxonomy" id="30085"/>
    <lineage>
        <taxon>Eukaryota</taxon>
        <taxon>Metazoa</taxon>
        <taxon>Ecdysozoa</taxon>
        <taxon>Arthropoda</taxon>
        <taxon>Hexapoda</taxon>
        <taxon>Insecta</taxon>
        <taxon>Pterygota</taxon>
        <taxon>Neoptera</taxon>
        <taxon>Paraneoptera</taxon>
        <taxon>Hemiptera</taxon>
        <taxon>Heteroptera</taxon>
        <taxon>Panheteroptera</taxon>
        <taxon>Cimicomorpha</taxon>
        <taxon>Miridae</taxon>
        <taxon>Mirini</taxon>
        <taxon>Lygus</taxon>
    </lineage>
</organism>
<accession>A0A0A9XZR7</accession>
<evidence type="ECO:0000313" key="3">
    <source>
        <dbReference type="EMBL" id="JAG24349.1"/>
    </source>
</evidence>